<accession>A0ABN0XGH5</accession>
<gene>
    <name evidence="1" type="ORF">GCM10010319_46680</name>
</gene>
<name>A0ABN0XGH5_9ACTN</name>
<dbReference type="Proteomes" id="UP001500063">
    <property type="component" value="Unassembled WGS sequence"/>
</dbReference>
<evidence type="ECO:0000313" key="2">
    <source>
        <dbReference type="Proteomes" id="UP001500063"/>
    </source>
</evidence>
<protein>
    <submittedName>
        <fullName evidence="1">Uncharacterized protein</fullName>
    </submittedName>
</protein>
<proteinExistence type="predicted"/>
<evidence type="ECO:0000313" key="1">
    <source>
        <dbReference type="EMBL" id="GAA0363578.1"/>
    </source>
</evidence>
<dbReference type="RefSeq" id="WP_344120567.1">
    <property type="nucleotide sequence ID" value="NZ_BAAABW010000026.1"/>
</dbReference>
<sequence length="109" mass="11742">MRLLPHLTKLTAPAQRHLHASGGGRPHTAEHACPRVHLSLSGGAGRDYLLDDPGTCPRPGTAHAVYDPRVHLAYILARQGHDAHWLARFTDLPLPAAHRIVEAAALAHA</sequence>
<keyword evidence="2" id="KW-1185">Reference proteome</keyword>
<reference evidence="1 2" key="1">
    <citation type="journal article" date="2019" name="Int. J. Syst. Evol. Microbiol.">
        <title>The Global Catalogue of Microorganisms (GCM) 10K type strain sequencing project: providing services to taxonomists for standard genome sequencing and annotation.</title>
        <authorList>
            <consortium name="The Broad Institute Genomics Platform"/>
            <consortium name="The Broad Institute Genome Sequencing Center for Infectious Disease"/>
            <person name="Wu L."/>
            <person name="Ma J."/>
        </authorList>
    </citation>
    <scope>NUCLEOTIDE SEQUENCE [LARGE SCALE GENOMIC DNA]</scope>
    <source>
        <strain evidence="1 2">JCM 4565</strain>
    </source>
</reference>
<comment type="caution">
    <text evidence="1">The sequence shown here is derived from an EMBL/GenBank/DDBJ whole genome shotgun (WGS) entry which is preliminary data.</text>
</comment>
<organism evidence="1 2">
    <name type="scientific">Streptomyces blastmyceticus</name>
    <dbReference type="NCBI Taxonomy" id="68180"/>
    <lineage>
        <taxon>Bacteria</taxon>
        <taxon>Bacillati</taxon>
        <taxon>Actinomycetota</taxon>
        <taxon>Actinomycetes</taxon>
        <taxon>Kitasatosporales</taxon>
        <taxon>Streptomycetaceae</taxon>
        <taxon>Streptomyces</taxon>
    </lineage>
</organism>
<dbReference type="EMBL" id="BAAABW010000026">
    <property type="protein sequence ID" value="GAA0363578.1"/>
    <property type="molecule type" value="Genomic_DNA"/>
</dbReference>